<feature type="region of interest" description="Disordered" evidence="1">
    <location>
        <begin position="1"/>
        <end position="56"/>
    </location>
</feature>
<gene>
    <name evidence="2" type="ORF">N7515_003825</name>
</gene>
<evidence type="ECO:0000256" key="1">
    <source>
        <dbReference type="SAM" id="MobiDB-lite"/>
    </source>
</evidence>
<accession>A0A9W9H5D9</accession>
<feature type="compositionally biased region" description="Basic and acidic residues" evidence="1">
    <location>
        <begin position="42"/>
        <end position="56"/>
    </location>
</feature>
<evidence type="ECO:0000313" key="2">
    <source>
        <dbReference type="EMBL" id="KAJ5138977.1"/>
    </source>
</evidence>
<evidence type="ECO:0000313" key="3">
    <source>
        <dbReference type="Proteomes" id="UP001149079"/>
    </source>
</evidence>
<comment type="caution">
    <text evidence="2">The sequence shown here is derived from an EMBL/GenBank/DDBJ whole genome shotgun (WGS) entry which is preliminary data.</text>
</comment>
<feature type="compositionally biased region" description="Polar residues" evidence="1">
    <location>
        <begin position="1"/>
        <end position="11"/>
    </location>
</feature>
<sequence>MSESAPTNGVSAGQGATDDHNGQPQTRSAGSESTGSPNTSENTHDSPERREQIRQQELRLNYYRKFLEDLVGFMRDAQSESVADLVALIRSGASDEEILVALERVKEEN</sequence>
<proteinExistence type="predicted"/>
<reference evidence="2" key="2">
    <citation type="journal article" date="2023" name="IMA Fungus">
        <title>Comparative genomic study of the Penicillium genus elucidates a diverse pangenome and 15 lateral gene transfer events.</title>
        <authorList>
            <person name="Petersen C."/>
            <person name="Sorensen T."/>
            <person name="Nielsen M.R."/>
            <person name="Sondergaard T.E."/>
            <person name="Sorensen J.L."/>
            <person name="Fitzpatrick D.A."/>
            <person name="Frisvad J.C."/>
            <person name="Nielsen K.L."/>
        </authorList>
    </citation>
    <scope>NUCLEOTIDE SEQUENCE</scope>
    <source>
        <strain evidence="2">IBT 22155</strain>
    </source>
</reference>
<protein>
    <submittedName>
        <fullName evidence="2">Uncharacterized protein</fullName>
    </submittedName>
</protein>
<feature type="compositionally biased region" description="Polar residues" evidence="1">
    <location>
        <begin position="22"/>
        <end position="41"/>
    </location>
</feature>
<organism evidence="2 3">
    <name type="scientific">Penicillium bovifimosum</name>
    <dbReference type="NCBI Taxonomy" id="126998"/>
    <lineage>
        <taxon>Eukaryota</taxon>
        <taxon>Fungi</taxon>
        <taxon>Dikarya</taxon>
        <taxon>Ascomycota</taxon>
        <taxon>Pezizomycotina</taxon>
        <taxon>Eurotiomycetes</taxon>
        <taxon>Eurotiomycetidae</taxon>
        <taxon>Eurotiales</taxon>
        <taxon>Aspergillaceae</taxon>
        <taxon>Penicillium</taxon>
    </lineage>
</organism>
<dbReference type="EMBL" id="JAPQKL010000003">
    <property type="protein sequence ID" value="KAJ5138977.1"/>
    <property type="molecule type" value="Genomic_DNA"/>
</dbReference>
<dbReference type="GeneID" id="81403739"/>
<keyword evidence="3" id="KW-1185">Reference proteome</keyword>
<dbReference type="Proteomes" id="UP001149079">
    <property type="component" value="Unassembled WGS sequence"/>
</dbReference>
<reference evidence="2" key="1">
    <citation type="submission" date="2022-11" db="EMBL/GenBank/DDBJ databases">
        <authorList>
            <person name="Petersen C."/>
        </authorList>
    </citation>
    <scope>NUCLEOTIDE SEQUENCE</scope>
    <source>
        <strain evidence="2">IBT 22155</strain>
    </source>
</reference>
<name>A0A9W9H5D9_9EURO</name>
<dbReference type="AlphaFoldDB" id="A0A9W9H5D9"/>
<dbReference type="RefSeq" id="XP_056523626.1">
    <property type="nucleotide sequence ID" value="XM_056664569.1"/>
</dbReference>
<dbReference type="OrthoDB" id="4439444at2759"/>